<feature type="domain" description="Glycosyltransferase RgtA/B/C/D-like" evidence="2">
    <location>
        <begin position="68"/>
        <end position="219"/>
    </location>
</feature>
<proteinExistence type="predicted"/>
<keyword evidence="1" id="KW-0472">Membrane</keyword>
<feature type="transmembrane region" description="Helical" evidence="1">
    <location>
        <begin position="321"/>
        <end position="347"/>
    </location>
</feature>
<dbReference type="RefSeq" id="WP_062422111.1">
    <property type="nucleotide sequence ID" value="NZ_BBYA01000010.1"/>
</dbReference>
<dbReference type="EMBL" id="LGCK01000014">
    <property type="protein sequence ID" value="KPL70249.1"/>
    <property type="molecule type" value="Genomic_DNA"/>
</dbReference>
<feature type="transmembrane region" description="Helical" evidence="1">
    <location>
        <begin position="12"/>
        <end position="30"/>
    </location>
</feature>
<feature type="transmembrane region" description="Helical" evidence="1">
    <location>
        <begin position="266"/>
        <end position="283"/>
    </location>
</feature>
<gene>
    <name evidence="3" type="ORF">ADM99_13815</name>
</gene>
<feature type="transmembrane region" description="Helical" evidence="1">
    <location>
        <begin position="42"/>
        <end position="63"/>
    </location>
</feature>
<accession>A0A0P6WN51</accession>
<dbReference type="OrthoDB" id="166970at2"/>
<organism evidence="3 4">
    <name type="scientific">Leptolinea tardivitalis</name>
    <dbReference type="NCBI Taxonomy" id="229920"/>
    <lineage>
        <taxon>Bacteria</taxon>
        <taxon>Bacillati</taxon>
        <taxon>Chloroflexota</taxon>
        <taxon>Anaerolineae</taxon>
        <taxon>Anaerolineales</taxon>
        <taxon>Anaerolineaceae</taxon>
        <taxon>Leptolinea</taxon>
    </lineage>
</organism>
<dbReference type="Pfam" id="PF13231">
    <property type="entry name" value="PMT_2"/>
    <property type="match status" value="1"/>
</dbReference>
<feature type="transmembrane region" description="Helical" evidence="1">
    <location>
        <begin position="454"/>
        <end position="475"/>
    </location>
</feature>
<name>A0A0P6WN51_9CHLR</name>
<keyword evidence="1" id="KW-1133">Transmembrane helix</keyword>
<dbReference type="Proteomes" id="UP000050430">
    <property type="component" value="Unassembled WGS sequence"/>
</dbReference>
<keyword evidence="1" id="KW-0812">Transmembrane</keyword>
<dbReference type="InterPro" id="IPR038731">
    <property type="entry name" value="RgtA/B/C-like"/>
</dbReference>
<feature type="transmembrane region" description="Helical" evidence="1">
    <location>
        <begin position="84"/>
        <end position="106"/>
    </location>
</feature>
<comment type="caution">
    <text evidence="3">The sequence shown here is derived from an EMBL/GenBank/DDBJ whole genome shotgun (WGS) entry which is preliminary data.</text>
</comment>
<evidence type="ECO:0000256" key="1">
    <source>
        <dbReference type="SAM" id="Phobius"/>
    </source>
</evidence>
<dbReference type="STRING" id="229920.ADM99_13815"/>
<evidence type="ECO:0000259" key="2">
    <source>
        <dbReference type="Pfam" id="PF13231"/>
    </source>
</evidence>
<protein>
    <recommendedName>
        <fullName evidence="2">Glycosyltransferase RgtA/B/C/D-like domain-containing protein</fullName>
    </recommendedName>
</protein>
<evidence type="ECO:0000313" key="3">
    <source>
        <dbReference type="EMBL" id="KPL70249.1"/>
    </source>
</evidence>
<feature type="transmembrane region" description="Helical" evidence="1">
    <location>
        <begin position="112"/>
        <end position="129"/>
    </location>
</feature>
<dbReference type="AlphaFoldDB" id="A0A0P6WN51"/>
<evidence type="ECO:0000313" key="4">
    <source>
        <dbReference type="Proteomes" id="UP000050430"/>
    </source>
</evidence>
<reference evidence="3 4" key="1">
    <citation type="submission" date="2015-07" db="EMBL/GenBank/DDBJ databases">
        <title>Genome sequence of Leptolinea tardivitalis DSM 16556.</title>
        <authorList>
            <person name="Hemp J."/>
            <person name="Ward L.M."/>
            <person name="Pace L.A."/>
            <person name="Fischer W.W."/>
        </authorList>
    </citation>
    <scope>NUCLEOTIDE SEQUENCE [LARGE SCALE GENOMIC DNA]</scope>
    <source>
        <strain evidence="3 4">YMTK-2</strain>
    </source>
</reference>
<feature type="transmembrane region" description="Helical" evidence="1">
    <location>
        <begin position="167"/>
        <end position="193"/>
    </location>
</feature>
<feature type="transmembrane region" description="Helical" evidence="1">
    <location>
        <begin position="421"/>
        <end position="442"/>
    </location>
</feature>
<feature type="transmembrane region" description="Helical" evidence="1">
    <location>
        <begin position="136"/>
        <end position="155"/>
    </location>
</feature>
<feature type="transmembrane region" description="Helical" evidence="1">
    <location>
        <begin position="359"/>
        <end position="376"/>
    </location>
</feature>
<sequence length="613" mass="69084">MKQFAKHHSIPIVAAGAGLLLFLGQALVYIHQLPSTLDEGNYLYKGLLFVTGVFQPFQPYGVWTNKMPFAFLIPGLAQAVFGPGLLTGRIFAIFLGLITLISLWWFVRREAGAWWAAAAVAVIAINPGVVRMYAQALSEGVVSCLLMTAIAIGVGRDRKIWQLMTSGLIFAASILTRENMLPVFGFYLIYIIIEHGWKKALLTAVPGTILLVLVHILYWPTIMTVIWSSWIPRQLTQLFPQLPAATAIWDPNINLASRIYSFWQGIRFHFAMMFGLIVLLLLWPDGSGWRKTSSFRTVVFLAVTTVLMVAAHMYAALWKDYCVFCFGLYLNFFSIIGVAMVAVSAPFLRLKTSWWQQALIILLILFTGTGISYGAYQELDDTLMRLSIPRIKNMQFQPGSTELWRALSNKFGYSYDQLSQIIPTVAGFVVTVLFLLLTAAAFQFWRKNRPNISWGAFTLLSFFLLGLLLSPTVVFGNPPEPDCGGDVIATTEAAGRHLASLVPPGSKIYWEGGLSPAPLLYMKDINIYGPQLNDGYAFRRGGNADDLFRYGYWNEELQKKWLNEADYLFIVDYAYKQDYNTVLDSEHFEELPMTEYIATCRSNSRIHTFKRIK</sequence>
<feature type="transmembrane region" description="Helical" evidence="1">
    <location>
        <begin position="200"/>
        <end position="219"/>
    </location>
</feature>
<keyword evidence="4" id="KW-1185">Reference proteome</keyword>
<feature type="transmembrane region" description="Helical" evidence="1">
    <location>
        <begin position="295"/>
        <end position="315"/>
    </location>
</feature>